<evidence type="ECO:0000256" key="5">
    <source>
        <dbReference type="ARBA" id="ARBA00022989"/>
    </source>
</evidence>
<dbReference type="InterPro" id="IPR005829">
    <property type="entry name" value="Sugar_transporter_CS"/>
</dbReference>
<dbReference type="InterPro" id="IPR005828">
    <property type="entry name" value="MFS_sugar_transport-like"/>
</dbReference>
<dbReference type="GO" id="GO:0005351">
    <property type="term" value="F:carbohydrate:proton symporter activity"/>
    <property type="evidence" value="ECO:0007669"/>
    <property type="project" value="TreeGrafter"/>
</dbReference>
<dbReference type="PANTHER" id="PTHR48022:SF28">
    <property type="entry name" value="MAJOR FACILITATOR SUPERFAMILY (MFS) PROFILE DOMAIN-CONTAINING PROTEIN-RELATED"/>
    <property type="match status" value="1"/>
</dbReference>
<feature type="transmembrane region" description="Helical" evidence="9">
    <location>
        <begin position="107"/>
        <end position="129"/>
    </location>
</feature>
<dbReference type="PANTHER" id="PTHR48022">
    <property type="entry name" value="PLASTIDIC GLUCOSE TRANSPORTER 4"/>
    <property type="match status" value="1"/>
</dbReference>
<feature type="transmembrane region" description="Helical" evidence="9">
    <location>
        <begin position="12"/>
        <end position="34"/>
    </location>
</feature>
<feature type="transmembrane region" description="Helical" evidence="9">
    <location>
        <begin position="81"/>
        <end position="101"/>
    </location>
</feature>
<dbReference type="VEuPathDB" id="FungiDB:Z518_03492"/>
<evidence type="ECO:0000256" key="8">
    <source>
        <dbReference type="SAM" id="MobiDB-lite"/>
    </source>
</evidence>
<proteinExistence type="inferred from homology"/>
<keyword evidence="4 9" id="KW-0812">Transmembrane</keyword>
<dbReference type="Pfam" id="PF00083">
    <property type="entry name" value="Sugar_tr"/>
    <property type="match status" value="1"/>
</dbReference>
<comment type="subcellular location">
    <subcellularLocation>
        <location evidence="1">Membrane</location>
        <topology evidence="1">Multi-pass membrane protein</topology>
    </subcellularLocation>
</comment>
<dbReference type="AlphaFoldDB" id="A0A0D2JHK7"/>
<evidence type="ECO:0000256" key="4">
    <source>
        <dbReference type="ARBA" id="ARBA00022692"/>
    </source>
</evidence>
<dbReference type="InterPro" id="IPR050360">
    <property type="entry name" value="MFS_Sugar_Transporters"/>
</dbReference>
<dbReference type="SUPFAM" id="SSF103473">
    <property type="entry name" value="MFS general substrate transporter"/>
    <property type="match status" value="1"/>
</dbReference>
<keyword evidence="6 9" id="KW-0472">Membrane</keyword>
<evidence type="ECO:0000259" key="10">
    <source>
        <dbReference type="PROSITE" id="PS50850"/>
    </source>
</evidence>
<accession>A0A0D2JHK7</accession>
<organism evidence="11 12">
    <name type="scientific">Rhinocladiella mackenziei CBS 650.93</name>
    <dbReference type="NCBI Taxonomy" id="1442369"/>
    <lineage>
        <taxon>Eukaryota</taxon>
        <taxon>Fungi</taxon>
        <taxon>Dikarya</taxon>
        <taxon>Ascomycota</taxon>
        <taxon>Pezizomycotina</taxon>
        <taxon>Eurotiomycetes</taxon>
        <taxon>Chaetothyriomycetidae</taxon>
        <taxon>Chaetothyriales</taxon>
        <taxon>Herpotrichiellaceae</taxon>
        <taxon>Rhinocladiella</taxon>
    </lineage>
</organism>
<dbReference type="PROSITE" id="PS50850">
    <property type="entry name" value="MFS"/>
    <property type="match status" value="1"/>
</dbReference>
<feature type="transmembrane region" description="Helical" evidence="9">
    <location>
        <begin position="54"/>
        <end position="74"/>
    </location>
</feature>
<evidence type="ECO:0000256" key="1">
    <source>
        <dbReference type="ARBA" id="ARBA00004141"/>
    </source>
</evidence>
<evidence type="ECO:0000256" key="7">
    <source>
        <dbReference type="RuleBase" id="RU003346"/>
    </source>
</evidence>
<feature type="transmembrane region" description="Helical" evidence="9">
    <location>
        <begin position="397"/>
        <end position="419"/>
    </location>
</feature>
<dbReference type="InterPro" id="IPR020846">
    <property type="entry name" value="MFS_dom"/>
</dbReference>
<feature type="transmembrane region" description="Helical" evidence="9">
    <location>
        <begin position="431"/>
        <end position="449"/>
    </location>
</feature>
<reference evidence="11 12" key="1">
    <citation type="submission" date="2015-01" db="EMBL/GenBank/DDBJ databases">
        <title>The Genome Sequence of Rhinocladiella mackenzie CBS 650.93.</title>
        <authorList>
            <consortium name="The Broad Institute Genomics Platform"/>
            <person name="Cuomo C."/>
            <person name="de Hoog S."/>
            <person name="Gorbushina A."/>
            <person name="Stielow B."/>
            <person name="Teixiera M."/>
            <person name="Abouelleil A."/>
            <person name="Chapman S.B."/>
            <person name="Priest M."/>
            <person name="Young S.K."/>
            <person name="Wortman J."/>
            <person name="Nusbaum C."/>
            <person name="Birren B."/>
        </authorList>
    </citation>
    <scope>NUCLEOTIDE SEQUENCE [LARGE SCALE GENOMIC DNA]</scope>
    <source>
        <strain evidence="11 12">CBS 650.93</strain>
    </source>
</reference>
<dbReference type="GeneID" id="25291563"/>
<feature type="domain" description="Major facilitator superfamily (MFS) profile" evidence="10">
    <location>
        <begin position="12"/>
        <end position="453"/>
    </location>
</feature>
<dbReference type="NCBIfam" id="TIGR00879">
    <property type="entry name" value="SP"/>
    <property type="match status" value="1"/>
</dbReference>
<feature type="transmembrane region" description="Helical" evidence="9">
    <location>
        <begin position="364"/>
        <end position="385"/>
    </location>
</feature>
<dbReference type="RefSeq" id="XP_013275971.1">
    <property type="nucleotide sequence ID" value="XM_013420517.1"/>
</dbReference>
<feature type="transmembrane region" description="Helical" evidence="9">
    <location>
        <begin position="141"/>
        <end position="159"/>
    </location>
</feature>
<dbReference type="EMBL" id="KN847476">
    <property type="protein sequence ID" value="KIX08835.1"/>
    <property type="molecule type" value="Genomic_DNA"/>
</dbReference>
<dbReference type="OrthoDB" id="6133115at2759"/>
<feature type="transmembrane region" description="Helical" evidence="9">
    <location>
        <begin position="171"/>
        <end position="194"/>
    </location>
</feature>
<evidence type="ECO:0000313" key="11">
    <source>
        <dbReference type="EMBL" id="KIX08835.1"/>
    </source>
</evidence>
<comment type="similarity">
    <text evidence="2 7">Belongs to the major facilitator superfamily. Sugar transporter (TC 2.A.1.1) family.</text>
</comment>
<dbReference type="GO" id="GO:0016020">
    <property type="term" value="C:membrane"/>
    <property type="evidence" value="ECO:0007669"/>
    <property type="project" value="UniProtKB-SubCell"/>
</dbReference>
<keyword evidence="12" id="KW-1185">Reference proteome</keyword>
<dbReference type="Proteomes" id="UP000053617">
    <property type="component" value="Unassembled WGS sequence"/>
</dbReference>
<dbReference type="HOGENOM" id="CLU_001265_30_3_1"/>
<feature type="region of interest" description="Disordered" evidence="8">
    <location>
        <begin position="480"/>
        <end position="505"/>
    </location>
</feature>
<evidence type="ECO:0000256" key="9">
    <source>
        <dbReference type="SAM" id="Phobius"/>
    </source>
</evidence>
<gene>
    <name evidence="11" type="ORF">Z518_03492</name>
</gene>
<evidence type="ECO:0000256" key="2">
    <source>
        <dbReference type="ARBA" id="ARBA00010992"/>
    </source>
</evidence>
<feature type="transmembrane region" description="Helical" evidence="9">
    <location>
        <begin position="270"/>
        <end position="296"/>
    </location>
</feature>
<evidence type="ECO:0000256" key="6">
    <source>
        <dbReference type="ARBA" id="ARBA00023136"/>
    </source>
</evidence>
<evidence type="ECO:0000256" key="3">
    <source>
        <dbReference type="ARBA" id="ARBA00022448"/>
    </source>
</evidence>
<dbReference type="InterPro" id="IPR036259">
    <property type="entry name" value="MFS_trans_sf"/>
</dbReference>
<dbReference type="PRINTS" id="PR00171">
    <property type="entry name" value="SUGRTRNSPORT"/>
</dbReference>
<feature type="transmembrane region" description="Helical" evidence="9">
    <location>
        <begin position="302"/>
        <end position="325"/>
    </location>
</feature>
<dbReference type="Gene3D" id="1.20.1250.20">
    <property type="entry name" value="MFS general substrate transporter like domains"/>
    <property type="match status" value="1"/>
</dbReference>
<dbReference type="InterPro" id="IPR003663">
    <property type="entry name" value="Sugar/inositol_transpt"/>
</dbReference>
<name>A0A0D2JHK7_9EURO</name>
<keyword evidence="5 9" id="KW-1133">Transmembrane helix</keyword>
<sequence length="505" mass="55266">MALEGRKLYRDALVAGSLGFITFGWDAGVLGGVLQTPEFQAAIGNPTDTYQISMVTSTFLLASWLGCMVITFLGSRLGRKTWILVGNFVEMIGTIICASSYSYGQMISGRVFIGIGNGFLTSMIPVYVAEMATQKELRGRGVNGMIAAASLGTALAYWVDFGMVFLKDNSVIWRFPVALQALFAILTIVAFGKLPETPRYFYMKGQDTKADAILEQVYGAPLDQPQVQHARAEILAALELERAEQAALKITDFFRDTSSMQSARRIRTGVILVGIAYLMGINVIFYYTTTIFQIYIGLEPLTASGLAGASTTLLAITNYMGVYWLEKFGRRTWLLAGASLQTVFMAIFTGLLSSPGPKTGAAAAAMLFAWIAVFGPTWGPVTYVYASEINPLRYRHIGFALSVCAQWLMSFVTVFAGPIAIADPNVGWKTWIWFLVFNFIAIPFVYFSCPETRGYTMEEIDLIFMLDKVKDTSAAKTLQREGAEESASSAASINEQRISAEKSAA</sequence>
<evidence type="ECO:0000313" key="12">
    <source>
        <dbReference type="Proteomes" id="UP000053617"/>
    </source>
</evidence>
<dbReference type="PROSITE" id="PS00216">
    <property type="entry name" value="SUGAR_TRANSPORT_1"/>
    <property type="match status" value="1"/>
</dbReference>
<feature type="transmembrane region" description="Helical" evidence="9">
    <location>
        <begin position="332"/>
        <end position="352"/>
    </location>
</feature>
<keyword evidence="3 7" id="KW-0813">Transport</keyword>
<protein>
    <recommendedName>
        <fullName evidence="10">Major facilitator superfamily (MFS) profile domain-containing protein</fullName>
    </recommendedName>
</protein>